<dbReference type="PROSITE" id="PS50850">
    <property type="entry name" value="MFS"/>
    <property type="match status" value="1"/>
</dbReference>
<evidence type="ECO:0000256" key="2">
    <source>
        <dbReference type="ARBA" id="ARBA00022448"/>
    </source>
</evidence>
<sequence>MMVASRALSGALSGNVAVIKSALAEITDETNQGAAFAYLPLCWSIGSLIAPTLGGFLSHPAERYPSVFNYEHLRQYPFLLPCLFGSGLSSIGLISAIFFFDETLTESKGHSRSSISIEEDSESQETLHTAGTNSDITIRRCSTVLGDEPIPSMWNILKDTSVQRVLVSYAFMALISVSLNAVCALWLYTPAKLGGVGFSTSEIGVTFAVSGLLTTMVAVILFPPIERWVGVVILYKFGMAMQVGCYL</sequence>
<dbReference type="PANTHER" id="PTHR23504">
    <property type="entry name" value="MAJOR FACILITATOR SUPERFAMILY DOMAIN-CONTAINING PROTEIN 10"/>
    <property type="match status" value="1"/>
</dbReference>
<evidence type="ECO:0000259" key="8">
    <source>
        <dbReference type="PROSITE" id="PS50850"/>
    </source>
</evidence>
<feature type="transmembrane region" description="Helical" evidence="7">
    <location>
        <begin position="34"/>
        <end position="57"/>
    </location>
</feature>
<evidence type="ECO:0000256" key="3">
    <source>
        <dbReference type="ARBA" id="ARBA00022692"/>
    </source>
</evidence>
<protein>
    <recommendedName>
        <fullName evidence="8">Major facilitator superfamily (MFS) profile domain-containing protein</fullName>
    </recommendedName>
</protein>
<feature type="region of interest" description="Disordered" evidence="6">
    <location>
        <begin position="111"/>
        <end position="130"/>
    </location>
</feature>
<dbReference type="AlphaFoldDB" id="A0A8H2XLZ4"/>
<dbReference type="EMBL" id="CAJMWZ010001026">
    <property type="protein sequence ID" value="CAE6430366.1"/>
    <property type="molecule type" value="Genomic_DNA"/>
</dbReference>
<feature type="transmembrane region" description="Helical" evidence="7">
    <location>
        <begin position="200"/>
        <end position="222"/>
    </location>
</feature>
<dbReference type="Gene3D" id="1.20.1250.20">
    <property type="entry name" value="MFS general substrate transporter like domains"/>
    <property type="match status" value="1"/>
</dbReference>
<dbReference type="Pfam" id="PF07690">
    <property type="entry name" value="MFS_1"/>
    <property type="match status" value="1"/>
</dbReference>
<keyword evidence="3 7" id="KW-0812">Transmembrane</keyword>
<dbReference type="GO" id="GO:0016020">
    <property type="term" value="C:membrane"/>
    <property type="evidence" value="ECO:0007669"/>
    <property type="project" value="UniProtKB-SubCell"/>
</dbReference>
<organism evidence="9 10">
    <name type="scientific">Rhizoctonia solani</name>
    <dbReference type="NCBI Taxonomy" id="456999"/>
    <lineage>
        <taxon>Eukaryota</taxon>
        <taxon>Fungi</taxon>
        <taxon>Dikarya</taxon>
        <taxon>Basidiomycota</taxon>
        <taxon>Agaricomycotina</taxon>
        <taxon>Agaricomycetes</taxon>
        <taxon>Cantharellales</taxon>
        <taxon>Ceratobasidiaceae</taxon>
        <taxon>Rhizoctonia</taxon>
    </lineage>
</organism>
<dbReference type="Proteomes" id="UP000663850">
    <property type="component" value="Unassembled WGS sequence"/>
</dbReference>
<feature type="domain" description="Major facilitator superfamily (MFS) profile" evidence="8">
    <location>
        <begin position="1"/>
        <end position="247"/>
    </location>
</feature>
<evidence type="ECO:0000313" key="9">
    <source>
        <dbReference type="EMBL" id="CAE6430366.1"/>
    </source>
</evidence>
<name>A0A8H2XLZ4_9AGAM</name>
<dbReference type="PRINTS" id="PR01035">
    <property type="entry name" value="TCRTETA"/>
</dbReference>
<keyword evidence="4 7" id="KW-1133">Transmembrane helix</keyword>
<comment type="subcellular location">
    <subcellularLocation>
        <location evidence="1">Membrane</location>
        <topology evidence="1">Multi-pass membrane protein</topology>
    </subcellularLocation>
</comment>
<dbReference type="SUPFAM" id="SSF103473">
    <property type="entry name" value="MFS general substrate transporter"/>
    <property type="match status" value="1"/>
</dbReference>
<proteinExistence type="predicted"/>
<evidence type="ECO:0000256" key="5">
    <source>
        <dbReference type="ARBA" id="ARBA00023136"/>
    </source>
</evidence>
<gene>
    <name evidence="9" type="ORF">RDB_LOCUS18878</name>
</gene>
<dbReference type="InterPro" id="IPR020846">
    <property type="entry name" value="MFS_dom"/>
</dbReference>
<comment type="caution">
    <text evidence="9">The sequence shown here is derived from an EMBL/GenBank/DDBJ whole genome shotgun (WGS) entry which is preliminary data.</text>
</comment>
<keyword evidence="2" id="KW-0813">Transport</keyword>
<evidence type="ECO:0000256" key="7">
    <source>
        <dbReference type="SAM" id="Phobius"/>
    </source>
</evidence>
<reference evidence="9" key="1">
    <citation type="submission" date="2021-01" db="EMBL/GenBank/DDBJ databases">
        <authorList>
            <person name="Kaushik A."/>
        </authorList>
    </citation>
    <scope>NUCLEOTIDE SEQUENCE</scope>
    <source>
        <strain evidence="9">Type strain: AG8-Rh-89/</strain>
    </source>
</reference>
<accession>A0A8H2XLZ4</accession>
<evidence type="ECO:0000313" key="10">
    <source>
        <dbReference type="Proteomes" id="UP000663850"/>
    </source>
</evidence>
<dbReference type="PANTHER" id="PTHR23504:SF15">
    <property type="entry name" value="MAJOR FACILITATOR SUPERFAMILY (MFS) PROFILE DOMAIN-CONTAINING PROTEIN"/>
    <property type="match status" value="1"/>
</dbReference>
<feature type="transmembrane region" description="Helical" evidence="7">
    <location>
        <begin position="78"/>
        <end position="100"/>
    </location>
</feature>
<dbReference type="InterPro" id="IPR036259">
    <property type="entry name" value="MFS_trans_sf"/>
</dbReference>
<feature type="transmembrane region" description="Helical" evidence="7">
    <location>
        <begin position="166"/>
        <end position="188"/>
    </location>
</feature>
<evidence type="ECO:0000256" key="6">
    <source>
        <dbReference type="SAM" id="MobiDB-lite"/>
    </source>
</evidence>
<evidence type="ECO:0000256" key="4">
    <source>
        <dbReference type="ARBA" id="ARBA00022989"/>
    </source>
</evidence>
<keyword evidence="5 7" id="KW-0472">Membrane</keyword>
<evidence type="ECO:0000256" key="1">
    <source>
        <dbReference type="ARBA" id="ARBA00004141"/>
    </source>
</evidence>
<dbReference type="InterPro" id="IPR011701">
    <property type="entry name" value="MFS"/>
</dbReference>
<dbReference type="InterPro" id="IPR001958">
    <property type="entry name" value="Tet-R_TetA/multi-R_MdtG-like"/>
</dbReference>
<dbReference type="GO" id="GO:0022857">
    <property type="term" value="F:transmembrane transporter activity"/>
    <property type="evidence" value="ECO:0007669"/>
    <property type="project" value="InterPro"/>
</dbReference>